<dbReference type="EMBL" id="QFVR01000002">
    <property type="protein sequence ID" value="PWI26659.1"/>
    <property type="molecule type" value="Genomic_DNA"/>
</dbReference>
<dbReference type="Gene3D" id="3.40.50.450">
    <property type="match status" value="1"/>
</dbReference>
<sequence>MIKKITITGYKAHELGIFNDDHAGIPVIKHALTERLITLLEDGLEWVLISGQLGVEAWTAEIIWALKDDYPQLKYAVMTPFLEQEKNWNDSKKEKYNAIIQAADFVTSLTNRPYEAPWQFVEKNKFFITHSDALLIVYDEENEGSPIYIKQLAEKFSETNEYPIYTIDAYDLQSIADEIQQEEWQE</sequence>
<protein>
    <recommendedName>
        <fullName evidence="1">UPF0398 protein DEX24_02550</fullName>
    </recommendedName>
</protein>
<dbReference type="RefSeq" id="WP_109304830.1">
    <property type="nucleotide sequence ID" value="NZ_BJUF01000002.1"/>
</dbReference>
<reference evidence="2 3" key="1">
    <citation type="submission" date="2018-05" db="EMBL/GenBank/DDBJ databases">
        <title>Kurthia sibirica genome sequence.</title>
        <authorList>
            <person name="Maclea K.S."/>
            <person name="Goen A.E."/>
        </authorList>
    </citation>
    <scope>NUCLEOTIDE SEQUENCE [LARGE SCALE GENOMIC DNA]</scope>
    <source>
        <strain evidence="2 3">ATCC 49154</strain>
    </source>
</reference>
<evidence type="ECO:0000256" key="1">
    <source>
        <dbReference type="HAMAP-Rule" id="MF_01575"/>
    </source>
</evidence>
<keyword evidence="3" id="KW-1185">Reference proteome</keyword>
<proteinExistence type="inferred from homology"/>
<name>A0A2U3AQ64_9BACL</name>
<dbReference type="HAMAP" id="MF_01575">
    <property type="entry name" value="UPF0398"/>
    <property type="match status" value="1"/>
</dbReference>
<gene>
    <name evidence="2" type="ORF">DEX24_02550</name>
</gene>
<dbReference type="Proteomes" id="UP000245938">
    <property type="component" value="Unassembled WGS sequence"/>
</dbReference>
<evidence type="ECO:0000313" key="3">
    <source>
        <dbReference type="Proteomes" id="UP000245938"/>
    </source>
</evidence>
<accession>A0A2U3AQ64</accession>
<dbReference type="Pfam" id="PF06908">
    <property type="entry name" value="YpsA"/>
    <property type="match status" value="1"/>
</dbReference>
<dbReference type="PANTHER" id="PTHR38440">
    <property type="entry name" value="UPF0398 PROTEIN YPSA"/>
    <property type="match status" value="1"/>
</dbReference>
<dbReference type="PANTHER" id="PTHR38440:SF1">
    <property type="entry name" value="UPF0398 PROTEIN SPR0331"/>
    <property type="match status" value="1"/>
</dbReference>
<dbReference type="NCBIfam" id="NF010181">
    <property type="entry name" value="PRK13660.1"/>
    <property type="match status" value="1"/>
</dbReference>
<dbReference type="OrthoDB" id="2301957at2"/>
<dbReference type="AlphaFoldDB" id="A0A2U3AQ64"/>
<comment type="similarity">
    <text evidence="1">Belongs to the UPF0398 family.</text>
</comment>
<dbReference type="PIRSF" id="PIRSF021290">
    <property type="entry name" value="DUF1273"/>
    <property type="match status" value="1"/>
</dbReference>
<organism evidence="2 3">
    <name type="scientific">Kurthia sibirica</name>
    <dbReference type="NCBI Taxonomy" id="202750"/>
    <lineage>
        <taxon>Bacteria</taxon>
        <taxon>Bacillati</taxon>
        <taxon>Bacillota</taxon>
        <taxon>Bacilli</taxon>
        <taxon>Bacillales</taxon>
        <taxon>Caryophanaceae</taxon>
        <taxon>Kurthia</taxon>
    </lineage>
</organism>
<evidence type="ECO:0000313" key="2">
    <source>
        <dbReference type="EMBL" id="PWI26659.1"/>
    </source>
</evidence>
<dbReference type="InterPro" id="IPR010697">
    <property type="entry name" value="YspA"/>
</dbReference>
<dbReference type="SUPFAM" id="SSF102405">
    <property type="entry name" value="MCP/YpsA-like"/>
    <property type="match status" value="1"/>
</dbReference>
<comment type="caution">
    <text evidence="2">The sequence shown here is derived from an EMBL/GenBank/DDBJ whole genome shotgun (WGS) entry which is preliminary data.</text>
</comment>